<evidence type="ECO:0000313" key="2">
    <source>
        <dbReference type="EMBL" id="PNX66415.1"/>
    </source>
</evidence>
<keyword evidence="1" id="KW-1133">Transmembrane helix</keyword>
<gene>
    <name evidence="2" type="ORF">L195_g055080</name>
</gene>
<dbReference type="EMBL" id="ASHM01098871">
    <property type="protein sequence ID" value="PNX66415.1"/>
    <property type="molecule type" value="Genomic_DNA"/>
</dbReference>
<comment type="caution">
    <text evidence="2">The sequence shown here is derived from an EMBL/GenBank/DDBJ whole genome shotgun (WGS) entry which is preliminary data.</text>
</comment>
<feature type="transmembrane region" description="Helical" evidence="1">
    <location>
        <begin position="122"/>
        <end position="143"/>
    </location>
</feature>
<accession>A0A2K3KJF2</accession>
<feature type="transmembrane region" description="Helical" evidence="1">
    <location>
        <begin position="58"/>
        <end position="81"/>
    </location>
</feature>
<protein>
    <submittedName>
        <fullName evidence="2">Uncharacterized protein</fullName>
    </submittedName>
</protein>
<keyword evidence="1" id="KW-0812">Transmembrane</keyword>
<sequence length="210" mass="22789">MGNCCGKLFSKQNSNGKLIKELGDIGAKSLPVWIALIALKVTSIGLIAMKFIEKDFFANYYALIFVLAIMVFFVVLMFYAMVSDESERTIATLIPITVIYVTACAVSSGALAVIFISMSPPILVVVNLVLWSTVYIATVFIYCQKEQSLDGSAELPLVSIITMNGDGNAPEQPVTQKMPVSGNGEELEMTGFEQFREDDGDGDGSVEIET</sequence>
<reference evidence="2 3" key="2">
    <citation type="journal article" date="2017" name="Front. Plant Sci.">
        <title>Gene Classification and Mining of Molecular Markers Useful in Red Clover (Trifolium pratense) Breeding.</title>
        <authorList>
            <person name="Istvanek J."/>
            <person name="Dluhosova J."/>
            <person name="Dluhos P."/>
            <person name="Patkova L."/>
            <person name="Nedelnik J."/>
            <person name="Repkova J."/>
        </authorList>
    </citation>
    <scope>NUCLEOTIDE SEQUENCE [LARGE SCALE GENOMIC DNA]</scope>
    <source>
        <strain evidence="3">cv. Tatra</strain>
        <tissue evidence="2">Young leaves</tissue>
    </source>
</reference>
<evidence type="ECO:0000313" key="3">
    <source>
        <dbReference type="Proteomes" id="UP000236291"/>
    </source>
</evidence>
<proteinExistence type="predicted"/>
<dbReference type="Proteomes" id="UP000236291">
    <property type="component" value="Unassembled WGS sequence"/>
</dbReference>
<reference evidence="2 3" key="1">
    <citation type="journal article" date="2014" name="Am. J. Bot.">
        <title>Genome assembly and annotation for red clover (Trifolium pratense; Fabaceae).</title>
        <authorList>
            <person name="Istvanek J."/>
            <person name="Jaros M."/>
            <person name="Krenek A."/>
            <person name="Repkova J."/>
        </authorList>
    </citation>
    <scope>NUCLEOTIDE SEQUENCE [LARGE SCALE GENOMIC DNA]</scope>
    <source>
        <strain evidence="3">cv. Tatra</strain>
        <tissue evidence="2">Young leaves</tissue>
    </source>
</reference>
<evidence type="ECO:0000256" key="1">
    <source>
        <dbReference type="SAM" id="Phobius"/>
    </source>
</evidence>
<feature type="transmembrane region" description="Helical" evidence="1">
    <location>
        <begin position="93"/>
        <end position="116"/>
    </location>
</feature>
<organism evidence="2 3">
    <name type="scientific">Trifolium pratense</name>
    <name type="common">Red clover</name>
    <dbReference type="NCBI Taxonomy" id="57577"/>
    <lineage>
        <taxon>Eukaryota</taxon>
        <taxon>Viridiplantae</taxon>
        <taxon>Streptophyta</taxon>
        <taxon>Embryophyta</taxon>
        <taxon>Tracheophyta</taxon>
        <taxon>Spermatophyta</taxon>
        <taxon>Magnoliopsida</taxon>
        <taxon>eudicotyledons</taxon>
        <taxon>Gunneridae</taxon>
        <taxon>Pentapetalae</taxon>
        <taxon>rosids</taxon>
        <taxon>fabids</taxon>
        <taxon>Fabales</taxon>
        <taxon>Fabaceae</taxon>
        <taxon>Papilionoideae</taxon>
        <taxon>50 kb inversion clade</taxon>
        <taxon>NPAAA clade</taxon>
        <taxon>Hologalegina</taxon>
        <taxon>IRL clade</taxon>
        <taxon>Trifolieae</taxon>
        <taxon>Trifolium</taxon>
    </lineage>
</organism>
<feature type="transmembrane region" description="Helical" evidence="1">
    <location>
        <begin position="30"/>
        <end position="52"/>
    </location>
</feature>
<name>A0A2K3KJF2_TRIPR</name>
<dbReference type="AlphaFoldDB" id="A0A2K3KJF2"/>
<keyword evidence="1" id="KW-0472">Membrane</keyword>